<proteinExistence type="predicted"/>
<keyword evidence="2" id="KW-1185">Reference proteome</keyword>
<evidence type="ECO:0008006" key="3">
    <source>
        <dbReference type="Google" id="ProtNLM"/>
    </source>
</evidence>
<evidence type="ECO:0000313" key="2">
    <source>
        <dbReference type="Proteomes" id="UP000572907"/>
    </source>
</evidence>
<dbReference type="Proteomes" id="UP000572907">
    <property type="component" value="Unassembled WGS sequence"/>
</dbReference>
<sequence length="70" mass="7946">MAQALHDLVPQRAEALARAPGHPREMARLLVLERLVFQAEAEVRWRDHCEARLPRLTREVESPSGEQPGP</sequence>
<reference evidence="1 2" key="1">
    <citation type="submission" date="2020-08" db="EMBL/GenBank/DDBJ databases">
        <title>Genomic Encyclopedia of Type Strains, Phase III (KMG-III): the genomes of soil and plant-associated and newly described type strains.</title>
        <authorList>
            <person name="Whitman W."/>
        </authorList>
    </citation>
    <scope>NUCLEOTIDE SEQUENCE [LARGE SCALE GENOMIC DNA]</scope>
    <source>
        <strain evidence="1 2">CECT 3237</strain>
    </source>
</reference>
<protein>
    <recommendedName>
        <fullName evidence="3">Transcriptional regulator</fullName>
    </recommendedName>
</protein>
<organism evidence="1 2">
    <name type="scientific">Streptomyces violarus</name>
    <dbReference type="NCBI Taxonomy" id="67380"/>
    <lineage>
        <taxon>Bacteria</taxon>
        <taxon>Bacillati</taxon>
        <taxon>Actinomycetota</taxon>
        <taxon>Actinomycetes</taxon>
        <taxon>Kitasatosporales</taxon>
        <taxon>Streptomycetaceae</taxon>
        <taxon>Streptomyces</taxon>
    </lineage>
</organism>
<accession>A0A7W4ZSI7</accession>
<comment type="caution">
    <text evidence="1">The sequence shown here is derived from an EMBL/GenBank/DDBJ whole genome shotgun (WGS) entry which is preliminary data.</text>
</comment>
<evidence type="ECO:0000313" key="1">
    <source>
        <dbReference type="EMBL" id="MBB3077887.1"/>
    </source>
</evidence>
<dbReference type="EMBL" id="JACHXE010000004">
    <property type="protein sequence ID" value="MBB3077887.1"/>
    <property type="molecule type" value="Genomic_DNA"/>
</dbReference>
<name>A0A7W4ZSI7_9ACTN</name>
<gene>
    <name evidence="1" type="ORF">FHS41_004394</name>
</gene>
<dbReference type="RefSeq" id="WP_184594009.1">
    <property type="nucleotide sequence ID" value="NZ_BMUP01000006.1"/>
</dbReference>
<dbReference type="AlphaFoldDB" id="A0A7W4ZSI7"/>